<dbReference type="Proteomes" id="UP001286313">
    <property type="component" value="Unassembled WGS sequence"/>
</dbReference>
<name>A0AAE1GHA8_PETCI</name>
<feature type="compositionally biased region" description="Low complexity" evidence="1">
    <location>
        <begin position="183"/>
        <end position="199"/>
    </location>
</feature>
<evidence type="ECO:0000256" key="1">
    <source>
        <dbReference type="SAM" id="MobiDB-lite"/>
    </source>
</evidence>
<comment type="caution">
    <text evidence="2">The sequence shown here is derived from an EMBL/GenBank/DDBJ whole genome shotgun (WGS) entry which is preliminary data.</text>
</comment>
<organism evidence="2 3">
    <name type="scientific">Petrolisthes cinctipes</name>
    <name type="common">Flat porcelain crab</name>
    <dbReference type="NCBI Taxonomy" id="88211"/>
    <lineage>
        <taxon>Eukaryota</taxon>
        <taxon>Metazoa</taxon>
        <taxon>Ecdysozoa</taxon>
        <taxon>Arthropoda</taxon>
        <taxon>Crustacea</taxon>
        <taxon>Multicrustacea</taxon>
        <taxon>Malacostraca</taxon>
        <taxon>Eumalacostraca</taxon>
        <taxon>Eucarida</taxon>
        <taxon>Decapoda</taxon>
        <taxon>Pleocyemata</taxon>
        <taxon>Anomura</taxon>
        <taxon>Galatheoidea</taxon>
        <taxon>Porcellanidae</taxon>
        <taxon>Petrolisthes</taxon>
    </lineage>
</organism>
<feature type="compositionally biased region" description="Pro residues" evidence="1">
    <location>
        <begin position="168"/>
        <end position="182"/>
    </location>
</feature>
<dbReference type="EMBL" id="JAWQEG010000298">
    <property type="protein sequence ID" value="KAK3891890.1"/>
    <property type="molecule type" value="Genomic_DNA"/>
</dbReference>
<feature type="compositionally biased region" description="Pro residues" evidence="1">
    <location>
        <begin position="132"/>
        <end position="156"/>
    </location>
</feature>
<reference evidence="2" key="1">
    <citation type="submission" date="2023-10" db="EMBL/GenBank/DDBJ databases">
        <title>Genome assemblies of two species of porcelain crab, Petrolisthes cinctipes and Petrolisthes manimaculis (Anomura: Porcellanidae).</title>
        <authorList>
            <person name="Angst P."/>
        </authorList>
    </citation>
    <scope>NUCLEOTIDE SEQUENCE</scope>
    <source>
        <strain evidence="2">PB745_01</strain>
        <tissue evidence="2">Gill</tissue>
    </source>
</reference>
<proteinExistence type="predicted"/>
<feature type="compositionally biased region" description="Polar residues" evidence="1">
    <location>
        <begin position="205"/>
        <end position="232"/>
    </location>
</feature>
<protein>
    <submittedName>
        <fullName evidence="2">Uncharacterized protein</fullName>
    </submittedName>
</protein>
<feature type="region of interest" description="Disordered" evidence="1">
    <location>
        <begin position="117"/>
        <end position="242"/>
    </location>
</feature>
<gene>
    <name evidence="2" type="ORF">Pcinc_004248</name>
</gene>
<feature type="compositionally biased region" description="Low complexity" evidence="1">
    <location>
        <begin position="157"/>
        <end position="167"/>
    </location>
</feature>
<sequence length="281" mass="29658">MGIVDDADMTSSGASLTGSTRVLTESYMVKTHTLELHPDGWYLKEAIDEKFFDPVMGLFTIPEFSDKESAGALVPRHSRNACTSINLSRVVALRSYKTYLDPPRLCYSPPTFPPHTPIGLPLQTSNTRTPPLAHPTPLPDPIAHLPPPTPTEPPVTDPDSPLSITPAPTTPPSPTPHIPNPPTLQSATPAPSSPTSAPLIPYLPPQSQSSLETAVAANSHQRGPAQGRSSSGLGEDHQAAAPVAGPGIPAAPVERQQFLQQILLNHSPSLAVPSGHVCTVV</sequence>
<accession>A0AAE1GHA8</accession>
<keyword evidence="3" id="KW-1185">Reference proteome</keyword>
<evidence type="ECO:0000313" key="3">
    <source>
        <dbReference type="Proteomes" id="UP001286313"/>
    </source>
</evidence>
<evidence type="ECO:0000313" key="2">
    <source>
        <dbReference type="EMBL" id="KAK3891890.1"/>
    </source>
</evidence>
<dbReference type="AlphaFoldDB" id="A0AAE1GHA8"/>